<protein>
    <submittedName>
        <fullName evidence="1">DUF952 domain-containing protein</fullName>
    </submittedName>
</protein>
<dbReference type="OrthoDB" id="5638018at2"/>
<dbReference type="Pfam" id="PF06108">
    <property type="entry name" value="DUF952"/>
    <property type="match status" value="1"/>
</dbReference>
<sequence length="121" mass="13130">MIAPRQLVHLCTTDEWENAKALGERTPPSLDSEGFVHLSSPQQVHLPANRLFAGREDMVLLRLDPALLGAPVRWESGVQSDPEAMTFPHLYGPVPVSAVTSVTPYRPDAGGLFPELSASDT</sequence>
<accession>A0A502ELR8</accession>
<keyword evidence="2" id="KW-1185">Reference proteome</keyword>
<dbReference type="EMBL" id="RCZG01000001">
    <property type="protein sequence ID" value="TPG37426.1"/>
    <property type="molecule type" value="Genomic_DNA"/>
</dbReference>
<dbReference type="Gene3D" id="3.20.170.20">
    <property type="entry name" value="Protein of unknown function DUF952"/>
    <property type="match status" value="1"/>
</dbReference>
<dbReference type="AlphaFoldDB" id="A0A502ELR8"/>
<name>A0A502ELR8_9MYCO</name>
<dbReference type="InterPro" id="IPR009297">
    <property type="entry name" value="DUF952"/>
</dbReference>
<dbReference type="PANTHER" id="PTHR34129">
    <property type="entry name" value="BLR1139 PROTEIN"/>
    <property type="match status" value="1"/>
</dbReference>
<dbReference type="PANTHER" id="PTHR34129:SF1">
    <property type="entry name" value="DUF952 DOMAIN-CONTAINING PROTEIN"/>
    <property type="match status" value="1"/>
</dbReference>
<dbReference type="RefSeq" id="WP_140688112.1">
    <property type="nucleotide sequence ID" value="NZ_RCZG01000001.1"/>
</dbReference>
<gene>
    <name evidence="1" type="ORF">EAH80_04040</name>
</gene>
<proteinExistence type="predicted"/>
<dbReference type="SUPFAM" id="SSF56399">
    <property type="entry name" value="ADP-ribosylation"/>
    <property type="match status" value="1"/>
</dbReference>
<organism evidence="1 2">
    <name type="scientific">Mycolicibacterium hodleri</name>
    <dbReference type="NCBI Taxonomy" id="49897"/>
    <lineage>
        <taxon>Bacteria</taxon>
        <taxon>Bacillati</taxon>
        <taxon>Actinomycetota</taxon>
        <taxon>Actinomycetes</taxon>
        <taxon>Mycobacteriales</taxon>
        <taxon>Mycobacteriaceae</taxon>
        <taxon>Mycolicibacterium</taxon>
    </lineage>
</organism>
<evidence type="ECO:0000313" key="2">
    <source>
        <dbReference type="Proteomes" id="UP000320095"/>
    </source>
</evidence>
<dbReference type="Proteomes" id="UP000320095">
    <property type="component" value="Unassembled WGS sequence"/>
</dbReference>
<reference evidence="1 2" key="1">
    <citation type="journal article" date="2019" name="Environ. Microbiol.">
        <title>Species interactions and distinct microbial communities in high Arctic permafrost affected cryosols are associated with the CH4 and CO2 gas fluxes.</title>
        <authorList>
            <person name="Altshuler I."/>
            <person name="Hamel J."/>
            <person name="Turney S."/>
            <person name="Magnuson E."/>
            <person name="Levesque R."/>
            <person name="Greer C."/>
            <person name="Whyte L.G."/>
        </authorList>
    </citation>
    <scope>NUCLEOTIDE SEQUENCE [LARGE SCALE GENOMIC DNA]</scope>
    <source>
        <strain evidence="1 2">S5.20</strain>
    </source>
</reference>
<evidence type="ECO:0000313" key="1">
    <source>
        <dbReference type="EMBL" id="TPG37426.1"/>
    </source>
</evidence>
<comment type="caution">
    <text evidence="1">The sequence shown here is derived from an EMBL/GenBank/DDBJ whole genome shotgun (WGS) entry which is preliminary data.</text>
</comment>